<organism evidence="2 3">
    <name type="scientific">Populus trichocarpa</name>
    <name type="common">Western balsam poplar</name>
    <name type="synonym">Populus balsamifera subsp. trichocarpa</name>
    <dbReference type="NCBI Taxonomy" id="3694"/>
    <lineage>
        <taxon>Eukaryota</taxon>
        <taxon>Viridiplantae</taxon>
        <taxon>Streptophyta</taxon>
        <taxon>Embryophyta</taxon>
        <taxon>Tracheophyta</taxon>
        <taxon>Spermatophyta</taxon>
        <taxon>Magnoliopsida</taxon>
        <taxon>eudicotyledons</taxon>
        <taxon>Gunneridae</taxon>
        <taxon>Pentapetalae</taxon>
        <taxon>rosids</taxon>
        <taxon>fabids</taxon>
        <taxon>Malpighiales</taxon>
        <taxon>Salicaceae</taxon>
        <taxon>Saliceae</taxon>
        <taxon>Populus</taxon>
    </lineage>
</organism>
<dbReference type="Gene3D" id="1.25.40.20">
    <property type="entry name" value="Ankyrin repeat-containing domain"/>
    <property type="match status" value="1"/>
</dbReference>
<dbReference type="EMBL" id="CM009300">
    <property type="protein sequence ID" value="RQO97333.2"/>
    <property type="molecule type" value="Genomic_DNA"/>
</dbReference>
<dbReference type="InterPro" id="IPR036770">
    <property type="entry name" value="Ankyrin_rpt-contain_sf"/>
</dbReference>
<gene>
    <name evidence="2" type="ORF">POPTR_011G014701v4</name>
</gene>
<comment type="caution">
    <text evidence="2">The sequence shown here is derived from an EMBL/GenBank/DDBJ whole genome shotgun (WGS) entry which is preliminary data.</text>
</comment>
<dbReference type="InParanoid" id="A0A3N7FQ13"/>
<protein>
    <submittedName>
        <fullName evidence="2">Uncharacterized protein</fullName>
    </submittedName>
</protein>
<evidence type="ECO:0000313" key="3">
    <source>
        <dbReference type="Proteomes" id="UP000006729"/>
    </source>
</evidence>
<dbReference type="AlphaFoldDB" id="A0A3N7FQ13"/>
<accession>A0A3N7FQ13</accession>
<keyword evidence="3" id="KW-1185">Reference proteome</keyword>
<dbReference type="PANTHER" id="PTHR24121:SF29">
    <property type="match status" value="1"/>
</dbReference>
<proteinExistence type="predicted"/>
<evidence type="ECO:0000256" key="1">
    <source>
        <dbReference type="PROSITE-ProRule" id="PRU00023"/>
    </source>
</evidence>
<dbReference type="Pfam" id="PF14223">
    <property type="entry name" value="Retrotran_gag_2"/>
    <property type="match status" value="1"/>
</dbReference>
<dbReference type="PANTHER" id="PTHR24121">
    <property type="entry name" value="NO MECHANORECEPTOR POTENTIAL C, ISOFORM D-RELATED"/>
    <property type="match status" value="1"/>
</dbReference>
<dbReference type="Pfam" id="PF12796">
    <property type="entry name" value="Ank_2"/>
    <property type="match status" value="1"/>
</dbReference>
<dbReference type="InterPro" id="IPR002110">
    <property type="entry name" value="Ankyrin_rpt"/>
</dbReference>
<sequence length="198" mass="22714">METVSAQIQPSIFKIIFMDGIFNFVVCVLDEDEMLRWFHEKKEEDKWLVQNEFTEKFSFKISSPGTHQICGLNLFTRFCVTSEYSFYDAFHIEIRNNTSGLSMHCQAYLLPTRYKRGPVREIQSLKHGKLGVGDPTFDDGDDVSISVLPHDLAIQVKAIGVQWLHEEERKDDDILSKDDVINAHNSSDDDEDAAHVAK</sequence>
<dbReference type="PROSITE" id="PS50088">
    <property type="entry name" value="ANK_REPEAT"/>
    <property type="match status" value="1"/>
</dbReference>
<reference evidence="2 3" key="1">
    <citation type="journal article" date="2006" name="Science">
        <title>The genome of black cottonwood, Populus trichocarpa (Torr. &amp; Gray).</title>
        <authorList>
            <person name="Tuskan G.A."/>
            <person name="Difazio S."/>
            <person name="Jansson S."/>
            <person name="Bohlmann J."/>
            <person name="Grigoriev I."/>
            <person name="Hellsten U."/>
            <person name="Putnam N."/>
            <person name="Ralph S."/>
            <person name="Rombauts S."/>
            <person name="Salamov A."/>
            <person name="Schein J."/>
            <person name="Sterck L."/>
            <person name="Aerts A."/>
            <person name="Bhalerao R.R."/>
            <person name="Bhalerao R.P."/>
            <person name="Blaudez D."/>
            <person name="Boerjan W."/>
            <person name="Brun A."/>
            <person name="Brunner A."/>
            <person name="Busov V."/>
            <person name="Campbell M."/>
            <person name="Carlson J."/>
            <person name="Chalot M."/>
            <person name="Chapman J."/>
            <person name="Chen G.L."/>
            <person name="Cooper D."/>
            <person name="Coutinho P.M."/>
            <person name="Couturier J."/>
            <person name="Covert S."/>
            <person name="Cronk Q."/>
            <person name="Cunningham R."/>
            <person name="Davis J."/>
            <person name="Degroeve S."/>
            <person name="Dejardin A."/>
            <person name="Depamphilis C."/>
            <person name="Detter J."/>
            <person name="Dirks B."/>
            <person name="Dubchak I."/>
            <person name="Duplessis S."/>
            <person name="Ehlting J."/>
            <person name="Ellis B."/>
            <person name="Gendler K."/>
            <person name="Goodstein D."/>
            <person name="Gribskov M."/>
            <person name="Grimwood J."/>
            <person name="Groover A."/>
            <person name="Gunter L."/>
            <person name="Hamberger B."/>
            <person name="Heinze B."/>
            <person name="Helariutta Y."/>
            <person name="Henrissat B."/>
            <person name="Holligan D."/>
            <person name="Holt R."/>
            <person name="Huang W."/>
            <person name="Islam-Faridi N."/>
            <person name="Jones S."/>
            <person name="Jones-Rhoades M."/>
            <person name="Jorgensen R."/>
            <person name="Joshi C."/>
            <person name="Kangasjarvi J."/>
            <person name="Karlsson J."/>
            <person name="Kelleher C."/>
            <person name="Kirkpatrick R."/>
            <person name="Kirst M."/>
            <person name="Kohler A."/>
            <person name="Kalluri U."/>
            <person name="Larimer F."/>
            <person name="Leebens-Mack J."/>
            <person name="Leple J.C."/>
            <person name="Locascio P."/>
            <person name="Lou Y."/>
            <person name="Lucas S."/>
            <person name="Martin F."/>
            <person name="Montanini B."/>
            <person name="Napoli C."/>
            <person name="Nelson D.R."/>
            <person name="Nelson C."/>
            <person name="Nieminen K."/>
            <person name="Nilsson O."/>
            <person name="Pereda V."/>
            <person name="Peter G."/>
            <person name="Philippe R."/>
            <person name="Pilate G."/>
            <person name="Poliakov A."/>
            <person name="Razumovskaya J."/>
            <person name="Richardson P."/>
            <person name="Rinaldi C."/>
            <person name="Ritland K."/>
            <person name="Rouze P."/>
            <person name="Ryaboy D."/>
            <person name="Schmutz J."/>
            <person name="Schrader J."/>
            <person name="Segerman B."/>
            <person name="Shin H."/>
            <person name="Siddiqui A."/>
            <person name="Sterky F."/>
            <person name="Terry A."/>
            <person name="Tsai C.J."/>
            <person name="Uberbacher E."/>
            <person name="Unneberg P."/>
            <person name="Vahala J."/>
            <person name="Wall K."/>
            <person name="Wessler S."/>
            <person name="Yang G."/>
            <person name="Yin T."/>
            <person name="Douglas C."/>
            <person name="Marra M."/>
            <person name="Sandberg G."/>
            <person name="Van de Peer Y."/>
            <person name="Rokhsar D."/>
        </authorList>
    </citation>
    <scope>NUCLEOTIDE SEQUENCE [LARGE SCALE GENOMIC DNA]</scope>
    <source>
        <strain evidence="3">cv. Nisqually</strain>
    </source>
</reference>
<name>A0A3N7FQ13_POPTR</name>
<evidence type="ECO:0000313" key="2">
    <source>
        <dbReference type="EMBL" id="RQO97333.2"/>
    </source>
</evidence>
<dbReference type="STRING" id="3694.A0A3N7FQ13"/>
<dbReference type="PROSITE" id="PS50297">
    <property type="entry name" value="ANK_REP_REGION"/>
    <property type="match status" value="1"/>
</dbReference>
<dbReference type="Proteomes" id="UP000006729">
    <property type="component" value="Chromosome 11"/>
</dbReference>
<dbReference type="SMART" id="SM00248">
    <property type="entry name" value="ANK"/>
    <property type="match status" value="4"/>
</dbReference>
<keyword evidence="1" id="KW-0040">ANK repeat</keyword>
<dbReference type="SUPFAM" id="SSF48403">
    <property type="entry name" value="Ankyrin repeat"/>
    <property type="match status" value="1"/>
</dbReference>